<dbReference type="Gene3D" id="1.10.443.10">
    <property type="entry name" value="Intergrase catalytic core"/>
    <property type="match status" value="1"/>
</dbReference>
<evidence type="ECO:0000256" key="2">
    <source>
        <dbReference type="ARBA" id="ARBA00023125"/>
    </source>
</evidence>
<dbReference type="InterPro" id="IPR013762">
    <property type="entry name" value="Integrase-like_cat_sf"/>
</dbReference>
<evidence type="ECO:0000256" key="3">
    <source>
        <dbReference type="ARBA" id="ARBA00023172"/>
    </source>
</evidence>
<keyword evidence="2" id="KW-0238">DNA-binding</keyword>
<dbReference type="CDD" id="cd01185">
    <property type="entry name" value="INTN1_C_like"/>
    <property type="match status" value="1"/>
</dbReference>
<dbReference type="PANTHER" id="PTHR30349:SF64">
    <property type="entry name" value="PROPHAGE INTEGRASE INTD-RELATED"/>
    <property type="match status" value="1"/>
</dbReference>
<dbReference type="Pfam" id="PF00589">
    <property type="entry name" value="Phage_integrase"/>
    <property type="match status" value="1"/>
</dbReference>
<dbReference type="GO" id="GO:0006310">
    <property type="term" value="P:DNA recombination"/>
    <property type="evidence" value="ECO:0007669"/>
    <property type="project" value="UniProtKB-KW"/>
</dbReference>
<dbReference type="InterPro" id="IPR050090">
    <property type="entry name" value="Tyrosine_recombinase_XerCD"/>
</dbReference>
<keyword evidence="3" id="KW-0233">DNA recombination</keyword>
<dbReference type="PANTHER" id="PTHR30349">
    <property type="entry name" value="PHAGE INTEGRASE-RELATED"/>
    <property type="match status" value="1"/>
</dbReference>
<comment type="caution">
    <text evidence="5">The sequence shown here is derived from an EMBL/GenBank/DDBJ whole genome shotgun (WGS) entry which is preliminary data.</text>
</comment>
<dbReference type="InterPro" id="IPR035386">
    <property type="entry name" value="Arm-DNA-bind_5"/>
</dbReference>
<dbReference type="Proteomes" id="UP000537204">
    <property type="component" value="Unassembled WGS sequence"/>
</dbReference>
<proteinExistence type="inferred from homology"/>
<dbReference type="SUPFAM" id="SSF56349">
    <property type="entry name" value="DNA breaking-rejoining enzymes"/>
    <property type="match status" value="1"/>
</dbReference>
<dbReference type="Pfam" id="PF17293">
    <property type="entry name" value="Arm-DNA-bind_5"/>
    <property type="match status" value="1"/>
</dbReference>
<dbReference type="InterPro" id="IPR002104">
    <property type="entry name" value="Integrase_catalytic"/>
</dbReference>
<organism evidence="5 6">
    <name type="scientific">Pedobacter cryoconitis</name>
    <dbReference type="NCBI Taxonomy" id="188932"/>
    <lineage>
        <taxon>Bacteria</taxon>
        <taxon>Pseudomonadati</taxon>
        <taxon>Bacteroidota</taxon>
        <taxon>Sphingobacteriia</taxon>
        <taxon>Sphingobacteriales</taxon>
        <taxon>Sphingobacteriaceae</taxon>
        <taxon>Pedobacter</taxon>
    </lineage>
</organism>
<dbReference type="AlphaFoldDB" id="A0A7W8ZN13"/>
<protein>
    <submittedName>
        <fullName evidence="5">Integrase</fullName>
    </submittedName>
</protein>
<gene>
    <name evidence="5" type="ORF">HDE68_002936</name>
</gene>
<reference evidence="5 6" key="1">
    <citation type="submission" date="2020-08" db="EMBL/GenBank/DDBJ databases">
        <title>Genomic Encyclopedia of Type Strains, Phase IV (KMG-V): Genome sequencing to study the core and pangenomes of soil and plant-associated prokaryotes.</title>
        <authorList>
            <person name="Whitman W."/>
        </authorList>
    </citation>
    <scope>NUCLEOTIDE SEQUENCE [LARGE SCALE GENOMIC DNA]</scope>
    <source>
        <strain evidence="5 6">S3M1</strain>
    </source>
</reference>
<accession>A0A7W8ZN13</accession>
<dbReference type="InterPro" id="IPR025269">
    <property type="entry name" value="SAM-like_dom"/>
</dbReference>
<dbReference type="PROSITE" id="PS51898">
    <property type="entry name" value="TYR_RECOMBINASE"/>
    <property type="match status" value="1"/>
</dbReference>
<dbReference type="RefSeq" id="WP_183882917.1">
    <property type="nucleotide sequence ID" value="NZ_JACHCE010000004.1"/>
</dbReference>
<dbReference type="EMBL" id="JACHCE010000004">
    <property type="protein sequence ID" value="MBB5637023.1"/>
    <property type="molecule type" value="Genomic_DNA"/>
</dbReference>
<dbReference type="GO" id="GO:0003677">
    <property type="term" value="F:DNA binding"/>
    <property type="evidence" value="ECO:0007669"/>
    <property type="project" value="UniProtKB-KW"/>
</dbReference>
<sequence>MKTNFSLLFYMKKPKNYQKGVAPIYLRITVNGNRSEVTTGRSCEPSRWNTGVGRANGSKEEIKALNTFLDHLQIKVYEAHSQLMEADEVITAESLRNKFQGKTEKRITLIDVFKDHNQKLESLVGSEFKKGTAERYRTSLKHTIGFLAWKYDLVDIEIKKIDYTFISEYDYYLRSVRKCANNSAVKYLKNFGKIIRICLSNGWLNIDPFLNYKPKIKKVDRVYLNTEEIQLMTNKKMATERLTHVRDIFLFCCYTGLAYIDVKNLRRRDIVNGIDGEKWISIKRQKTNTPSRIPLLPTASALLNQYQNNRICLNTGMLFPVLSNQKMNSYLKEIADFCGINKPITFHIARHTFATTVTLLNGIPIESVSKMLGHTNIQTTQHYAKILDVKVGTDMALLKKKYAVI</sequence>
<dbReference type="Pfam" id="PF13102">
    <property type="entry name" value="Phage_int_SAM_5"/>
    <property type="match status" value="1"/>
</dbReference>
<comment type="similarity">
    <text evidence="1">Belongs to the 'phage' integrase family.</text>
</comment>
<dbReference type="GO" id="GO:0015074">
    <property type="term" value="P:DNA integration"/>
    <property type="evidence" value="ECO:0007669"/>
    <property type="project" value="InterPro"/>
</dbReference>
<evidence type="ECO:0000313" key="6">
    <source>
        <dbReference type="Proteomes" id="UP000537204"/>
    </source>
</evidence>
<dbReference type="InterPro" id="IPR011010">
    <property type="entry name" value="DNA_brk_join_enz"/>
</dbReference>
<evidence type="ECO:0000259" key="4">
    <source>
        <dbReference type="PROSITE" id="PS51898"/>
    </source>
</evidence>
<evidence type="ECO:0000256" key="1">
    <source>
        <dbReference type="ARBA" id="ARBA00008857"/>
    </source>
</evidence>
<dbReference type="InterPro" id="IPR010998">
    <property type="entry name" value="Integrase_recombinase_N"/>
</dbReference>
<name>A0A7W8ZN13_9SPHI</name>
<feature type="domain" description="Tyr recombinase" evidence="4">
    <location>
        <begin position="217"/>
        <end position="403"/>
    </location>
</feature>
<evidence type="ECO:0000313" key="5">
    <source>
        <dbReference type="EMBL" id="MBB5637023.1"/>
    </source>
</evidence>
<dbReference type="Gene3D" id="1.10.150.130">
    <property type="match status" value="1"/>
</dbReference>